<accession>A0A2W2B1G1</accession>
<dbReference type="SUPFAM" id="SSF55729">
    <property type="entry name" value="Acyl-CoA N-acyltransferases (Nat)"/>
    <property type="match status" value="1"/>
</dbReference>
<proteinExistence type="predicted"/>
<protein>
    <recommendedName>
        <fullName evidence="3">GNAT family N-acetyltransferase</fullName>
    </recommendedName>
</protein>
<dbReference type="OrthoDB" id="660041at2"/>
<dbReference type="InterPro" id="IPR016181">
    <property type="entry name" value="Acyl_CoA_acyltransferase"/>
</dbReference>
<reference evidence="1 2" key="1">
    <citation type="submission" date="2018-06" db="EMBL/GenBank/DDBJ databases">
        <title>Mucibacter soli gen. nov., sp. nov., a new member of the family Chitinophagaceae producing mucin.</title>
        <authorList>
            <person name="Kim M.-K."/>
            <person name="Park S."/>
            <person name="Kim T.-S."/>
            <person name="Joung Y."/>
            <person name="Han J.-H."/>
            <person name="Kim S.B."/>
        </authorList>
    </citation>
    <scope>NUCLEOTIDE SEQUENCE [LARGE SCALE GENOMIC DNA]</scope>
    <source>
        <strain evidence="1 2">R1-15</strain>
    </source>
</reference>
<evidence type="ECO:0000313" key="2">
    <source>
        <dbReference type="Proteomes" id="UP000248745"/>
    </source>
</evidence>
<comment type="caution">
    <text evidence="1">The sequence shown here is derived from an EMBL/GenBank/DDBJ whole genome shotgun (WGS) entry which is preliminary data.</text>
</comment>
<organism evidence="1 2">
    <name type="scientific">Taibaiella soli</name>
    <dbReference type="NCBI Taxonomy" id="1649169"/>
    <lineage>
        <taxon>Bacteria</taxon>
        <taxon>Pseudomonadati</taxon>
        <taxon>Bacteroidota</taxon>
        <taxon>Chitinophagia</taxon>
        <taxon>Chitinophagales</taxon>
        <taxon>Chitinophagaceae</taxon>
        <taxon>Taibaiella</taxon>
    </lineage>
</organism>
<dbReference type="RefSeq" id="WP_110997826.1">
    <property type="nucleotide sequence ID" value="NZ_QKTW01000007.1"/>
</dbReference>
<name>A0A2W2B1G1_9BACT</name>
<sequence length="244" mass="27135">MIKIRAFRAIDDYDACQKFILGHQRVLEDIGVKKVTSSKNDWAENPAAFVIIVESLDGSKIYGGSRVHVSGGTQLLPIEEATGFMDKSIYDIVNEYAYNGTGEICGLWSSKEVAGLGIGSMLIPAGVAIIEQIKLDSLFALCAPYTVKMVENVGFDLLDRVGNKGTFYYPKLDLVATAMVLEDPITLFKADPEGRQQVFTMRQNLNGQRVEVPRCKELEIDFQLEIPNLDAWFKSGILKKNLYL</sequence>
<gene>
    <name evidence="1" type="ORF">DN068_05175</name>
</gene>
<keyword evidence="2" id="KW-1185">Reference proteome</keyword>
<evidence type="ECO:0008006" key="3">
    <source>
        <dbReference type="Google" id="ProtNLM"/>
    </source>
</evidence>
<dbReference type="EMBL" id="QKTW01000007">
    <property type="protein sequence ID" value="PZF74084.1"/>
    <property type="molecule type" value="Genomic_DNA"/>
</dbReference>
<dbReference type="Proteomes" id="UP000248745">
    <property type="component" value="Unassembled WGS sequence"/>
</dbReference>
<evidence type="ECO:0000313" key="1">
    <source>
        <dbReference type="EMBL" id="PZF74084.1"/>
    </source>
</evidence>
<dbReference type="AlphaFoldDB" id="A0A2W2B1G1"/>